<proteinExistence type="predicted"/>
<dbReference type="Proteomes" id="UP000269199">
    <property type="component" value="Chromosome"/>
</dbReference>
<reference evidence="1 2" key="1">
    <citation type="submission" date="2017-11" db="EMBL/GenBank/DDBJ databases">
        <title>Complete genome sequence of Herbaspirillum rubrisubalbicans DSM 11543.</title>
        <authorList>
            <person name="Chen M."/>
            <person name="An Q."/>
        </authorList>
    </citation>
    <scope>NUCLEOTIDE SEQUENCE [LARGE SCALE GENOMIC DNA]</scope>
    <source>
        <strain evidence="1 2">DSM 11543</strain>
    </source>
</reference>
<organism evidence="1 2">
    <name type="scientific">Herbaspirillum rubrisubalbicans</name>
    <dbReference type="NCBI Taxonomy" id="80842"/>
    <lineage>
        <taxon>Bacteria</taxon>
        <taxon>Pseudomonadati</taxon>
        <taxon>Pseudomonadota</taxon>
        <taxon>Betaproteobacteria</taxon>
        <taxon>Burkholderiales</taxon>
        <taxon>Oxalobacteraceae</taxon>
        <taxon>Herbaspirillum</taxon>
    </lineage>
</organism>
<dbReference type="Pfam" id="PF05159">
    <property type="entry name" value="Capsule_synth"/>
    <property type="match status" value="1"/>
</dbReference>
<name>A0AAD0XIX6_9BURK</name>
<sequence length="401" mass="44661">MLQGPASPFFARLAQRLRQDGHHVHRIHFCAGDALHTGASSTVAFRGKPDTLPAFLAQQYARHHISDQLLFGDQRPLHRLAVEQARKAGVRNHVFEEGYFRPYWITLEREGVNACSLLPRDPRWYLATAARLPELPVPTTFNSPFSHRALHDITYHAAGAANPLLFPAYRNHAGITAATEYAAYVRRFSKLWLMRQREEHLLDQILASSQPRFVLPLQLNTDAQIQAHSTFAHMGQVIDLVMTSFARHAAPQAILVIKNHPLDPGCMDHARLVARCQERLGLDGRVYYLEQADLSTLLAGAAGMVTVNSTAGLVALQNKLPTHALSTAIYRLPGLTHMTTLDHFWQEPQPPDPLLFDAFRRCVLHTTQLNGGFHCAAGIAMAVEHAAHVVCAARSPLEELQ</sequence>
<dbReference type="EMBL" id="CP024996">
    <property type="protein sequence ID" value="AYR27082.1"/>
    <property type="molecule type" value="Genomic_DNA"/>
</dbReference>
<dbReference type="GO" id="GO:0015774">
    <property type="term" value="P:polysaccharide transport"/>
    <property type="evidence" value="ECO:0007669"/>
    <property type="project" value="InterPro"/>
</dbReference>
<dbReference type="AlphaFoldDB" id="A0AAD0XIX6"/>
<dbReference type="CDD" id="cd16441">
    <property type="entry name" value="beta_Kdo_transferase_KpsS"/>
    <property type="match status" value="1"/>
</dbReference>
<accession>A0AAD0XIX6</accession>
<evidence type="ECO:0000313" key="1">
    <source>
        <dbReference type="EMBL" id="AYR27082.1"/>
    </source>
</evidence>
<protein>
    <submittedName>
        <fullName evidence="1">Capsule biosynthesis protein CapA</fullName>
    </submittedName>
</protein>
<evidence type="ECO:0000313" key="2">
    <source>
        <dbReference type="Proteomes" id="UP000269199"/>
    </source>
</evidence>
<gene>
    <name evidence="1" type="ORF">RC54_22005</name>
</gene>
<dbReference type="InterPro" id="IPR007833">
    <property type="entry name" value="Capsule_polysaccharide_synth"/>
</dbReference>
<dbReference type="GO" id="GO:0000271">
    <property type="term" value="P:polysaccharide biosynthetic process"/>
    <property type="evidence" value="ECO:0007669"/>
    <property type="project" value="InterPro"/>
</dbReference>